<dbReference type="Pfam" id="PF13962">
    <property type="entry name" value="PGG"/>
    <property type="match status" value="1"/>
</dbReference>
<keyword evidence="3" id="KW-1133">Transmembrane helix</keyword>
<evidence type="ECO:0000313" key="6">
    <source>
        <dbReference type="Proteomes" id="UP000834106"/>
    </source>
</evidence>
<name>A0AAD2A4A6_9LAMI</name>
<feature type="transmembrane region" description="Helical" evidence="3">
    <location>
        <begin position="603"/>
        <end position="625"/>
    </location>
</feature>
<dbReference type="Gene3D" id="1.25.40.20">
    <property type="entry name" value="Ankyrin repeat-containing domain"/>
    <property type="match status" value="3"/>
</dbReference>
<feature type="transmembrane region" description="Helical" evidence="3">
    <location>
        <begin position="556"/>
        <end position="582"/>
    </location>
</feature>
<keyword evidence="1" id="KW-0040">ANK repeat</keyword>
<feature type="repeat" description="ANK" evidence="1">
    <location>
        <begin position="56"/>
        <end position="79"/>
    </location>
</feature>
<organism evidence="5 6">
    <name type="scientific">Fraxinus pennsylvanica</name>
    <dbReference type="NCBI Taxonomy" id="56036"/>
    <lineage>
        <taxon>Eukaryota</taxon>
        <taxon>Viridiplantae</taxon>
        <taxon>Streptophyta</taxon>
        <taxon>Embryophyta</taxon>
        <taxon>Tracheophyta</taxon>
        <taxon>Spermatophyta</taxon>
        <taxon>Magnoliopsida</taxon>
        <taxon>eudicotyledons</taxon>
        <taxon>Gunneridae</taxon>
        <taxon>Pentapetalae</taxon>
        <taxon>asterids</taxon>
        <taxon>lamiids</taxon>
        <taxon>Lamiales</taxon>
        <taxon>Oleaceae</taxon>
        <taxon>Oleeae</taxon>
        <taxon>Fraxinus</taxon>
    </lineage>
</organism>
<dbReference type="AlphaFoldDB" id="A0AAD2A4A6"/>
<gene>
    <name evidence="5" type="ORF">FPE_LOCUS28631</name>
</gene>
<evidence type="ECO:0000313" key="5">
    <source>
        <dbReference type="EMBL" id="CAI9781201.1"/>
    </source>
</evidence>
<dbReference type="PROSITE" id="PS50297">
    <property type="entry name" value="ANK_REP_REGION"/>
    <property type="match status" value="1"/>
</dbReference>
<keyword evidence="3" id="KW-0812">Transmembrane</keyword>
<dbReference type="InterPro" id="IPR036770">
    <property type="entry name" value="Ankyrin_rpt-contain_sf"/>
</dbReference>
<dbReference type="SMART" id="SM00248">
    <property type="entry name" value="ANK"/>
    <property type="match status" value="6"/>
</dbReference>
<feature type="region of interest" description="Disordered" evidence="2">
    <location>
        <begin position="253"/>
        <end position="289"/>
    </location>
</feature>
<evidence type="ECO:0000256" key="3">
    <source>
        <dbReference type="SAM" id="Phobius"/>
    </source>
</evidence>
<dbReference type="EMBL" id="OU503053">
    <property type="protein sequence ID" value="CAI9781201.1"/>
    <property type="molecule type" value="Genomic_DNA"/>
</dbReference>
<feature type="domain" description="PGG" evidence="4">
    <location>
        <begin position="511"/>
        <end position="623"/>
    </location>
</feature>
<reference evidence="5" key="1">
    <citation type="submission" date="2023-05" db="EMBL/GenBank/DDBJ databases">
        <authorList>
            <person name="Huff M."/>
        </authorList>
    </citation>
    <scope>NUCLEOTIDE SEQUENCE</scope>
</reference>
<feature type="compositionally biased region" description="Basic and acidic residues" evidence="2">
    <location>
        <begin position="263"/>
        <end position="285"/>
    </location>
</feature>
<feature type="compositionally biased region" description="Polar residues" evidence="2">
    <location>
        <begin position="337"/>
        <end position="346"/>
    </location>
</feature>
<dbReference type="Proteomes" id="UP000834106">
    <property type="component" value="Chromosome 18"/>
</dbReference>
<dbReference type="InterPro" id="IPR026961">
    <property type="entry name" value="PGG_dom"/>
</dbReference>
<accession>A0AAD2A4A6</accession>
<evidence type="ECO:0000256" key="1">
    <source>
        <dbReference type="PROSITE-ProRule" id="PRU00023"/>
    </source>
</evidence>
<proteinExistence type="predicted"/>
<dbReference type="GO" id="GO:0016020">
    <property type="term" value="C:membrane"/>
    <property type="evidence" value="ECO:0007669"/>
    <property type="project" value="TreeGrafter"/>
</dbReference>
<dbReference type="Pfam" id="PF12796">
    <property type="entry name" value="Ank_2"/>
    <property type="match status" value="1"/>
</dbReference>
<feature type="region of interest" description="Disordered" evidence="2">
    <location>
        <begin position="333"/>
        <end position="364"/>
    </location>
</feature>
<dbReference type="PANTHER" id="PTHR24177">
    <property type="entry name" value="CASKIN"/>
    <property type="match status" value="1"/>
</dbReference>
<evidence type="ECO:0000259" key="4">
    <source>
        <dbReference type="Pfam" id="PF13962"/>
    </source>
</evidence>
<dbReference type="SUPFAM" id="SSF48403">
    <property type="entry name" value="Ankyrin repeat"/>
    <property type="match status" value="2"/>
</dbReference>
<feature type="transmembrane region" description="Helical" evidence="3">
    <location>
        <begin position="631"/>
        <end position="656"/>
    </location>
</feature>
<keyword evidence="6" id="KW-1185">Reference proteome</keyword>
<feature type="compositionally biased region" description="Basic residues" evidence="2">
    <location>
        <begin position="253"/>
        <end position="262"/>
    </location>
</feature>
<evidence type="ECO:0000256" key="2">
    <source>
        <dbReference type="SAM" id="MobiDB-lite"/>
    </source>
</evidence>
<dbReference type="InterPro" id="IPR002110">
    <property type="entry name" value="Ankyrin_rpt"/>
</dbReference>
<sequence>METVQKPISEQSFSSISWQEEIKKKLFRNAMNREWNEVIETYAQHPWAHKAKITRSGDTALHIAISDGQVTIVEQLMEKILGKKENACDVLETGNELKNTPLHLAASLGNVKMCRLIAGFNSTLIGERNKDGETPFFQAVLNGKREAFSCLHDICGTDKGYSYCKKKNGETILHSAISGEHFHLAFKIIQLYPNLINAVTEDGATPLHLLACNPSAFRSGSYIRGFRGLITTVYLSMNAKTWTQSTICHKARNMKPKQQIRRSKNENKGMTDEENPKGKQPDTNHGRSHLPPNYVTCFNVIKLISKSMLVILGLGSHDIVKLREKKKSTFGVISQPVDDQTSQTSDGVDRKNGTNGNGNKKKMQEIEKGETALLVAAKNGVVEMVEKIIKLFPVAINDMNTSKKNIVVLAVENRQPRVYRFLLEKTTMKETIFQKVDVHGNSALHLAAKLGDRRPWLIPGSALQMQWEIKWYEFVKKSMPLHFFVRQNEENKTAREIFTESHNELVKSGVEWLSNTSKSCSVVAALIATVAFATSTNFPGSFKEENNKPTLANEPVFTAFSIASLVALYFSVTSLVMFLAILTSRYQEKDFAKDLPTKLLVGLTTLFVSIASILVSFCAGHFFVLKDELKYFSFLVYGITCLPVTFFAIAQFPLYFDLIRAIVRKVPQRSYK</sequence>
<keyword evidence="3" id="KW-0472">Membrane</keyword>
<protein>
    <recommendedName>
        <fullName evidence="4">PGG domain-containing protein</fullName>
    </recommendedName>
</protein>
<dbReference type="PANTHER" id="PTHR24177:SF103">
    <property type="entry name" value="PGG DOMAIN-CONTAINING PROTEIN"/>
    <property type="match status" value="1"/>
</dbReference>
<dbReference type="PROSITE" id="PS50088">
    <property type="entry name" value="ANK_REPEAT"/>
    <property type="match status" value="1"/>
</dbReference>